<feature type="transmembrane region" description="Helical" evidence="5">
    <location>
        <begin position="35"/>
        <end position="56"/>
    </location>
</feature>
<name>A0AAE0Q6A1_9TELE</name>
<feature type="transmembrane region" description="Helical" evidence="5">
    <location>
        <begin position="102"/>
        <end position="124"/>
    </location>
</feature>
<comment type="caution">
    <text evidence="7">The sequence shown here is derived from an EMBL/GenBank/DDBJ whole genome shotgun (WGS) entry which is preliminary data.</text>
</comment>
<dbReference type="InterPro" id="IPR022764">
    <property type="entry name" value="Peptidase_S54_rhomboid_dom"/>
</dbReference>
<dbReference type="InterPro" id="IPR035952">
    <property type="entry name" value="Rhomboid-like_sf"/>
</dbReference>
<gene>
    <name evidence="7" type="ORF">QTP70_015608</name>
</gene>
<dbReference type="Gene3D" id="1.20.1540.10">
    <property type="entry name" value="Rhomboid-like"/>
    <property type="match status" value="1"/>
</dbReference>
<evidence type="ECO:0000256" key="3">
    <source>
        <dbReference type="ARBA" id="ARBA00022989"/>
    </source>
</evidence>
<proteinExistence type="predicted"/>
<dbReference type="EMBL" id="JAUCMX010000021">
    <property type="protein sequence ID" value="KAK3514342.1"/>
    <property type="molecule type" value="Genomic_DNA"/>
</dbReference>
<protein>
    <recommendedName>
        <fullName evidence="6">Peptidase S54 rhomboid domain-containing protein</fullName>
    </recommendedName>
</protein>
<comment type="subcellular location">
    <subcellularLocation>
        <location evidence="1">Membrane</location>
        <topology evidence="1">Multi-pass membrane protein</topology>
    </subcellularLocation>
</comment>
<dbReference type="GO" id="GO:0004252">
    <property type="term" value="F:serine-type endopeptidase activity"/>
    <property type="evidence" value="ECO:0007669"/>
    <property type="project" value="InterPro"/>
</dbReference>
<evidence type="ECO:0000313" key="7">
    <source>
        <dbReference type="EMBL" id="KAK3514342.1"/>
    </source>
</evidence>
<organism evidence="7 8">
    <name type="scientific">Hemibagrus guttatus</name>
    <dbReference type="NCBI Taxonomy" id="175788"/>
    <lineage>
        <taxon>Eukaryota</taxon>
        <taxon>Metazoa</taxon>
        <taxon>Chordata</taxon>
        <taxon>Craniata</taxon>
        <taxon>Vertebrata</taxon>
        <taxon>Euteleostomi</taxon>
        <taxon>Actinopterygii</taxon>
        <taxon>Neopterygii</taxon>
        <taxon>Teleostei</taxon>
        <taxon>Ostariophysi</taxon>
        <taxon>Siluriformes</taxon>
        <taxon>Bagridae</taxon>
        <taxon>Hemibagrus</taxon>
    </lineage>
</organism>
<feature type="transmembrane region" description="Helical" evidence="5">
    <location>
        <begin position="167"/>
        <end position="188"/>
    </location>
</feature>
<sequence>MLSRKQDDPPGCVSMWSWMWLGSSRSGGSGVCSGTALILILILLVWLCGIRASLSLGPGGEFPGVYDFIFYAVSHEEFVSLVHDVALLVYLGPRQERKWGTVVFLVLSFASTVLLPPIYALFLFVTGDEASRICGYSGTQLALLAAQCRQSKRRRVLRYLPPWSLPWLVLLVDLFLLPSAPGLLHFYAICLGLNYSTELIEILQRIEGLGACSCLPPGLYVSNKYQLPTYISPTQRSLPHADSHTGRLASTSRSQLEAHTHTELWTHTTPQEPVTASDEQLLDEELLRAGILASLRDAPEGTPDKVEVQKSSVSSLRLQQLEKMGFPMEKAVVALAATPHLDGAISLLIDDQVGEDAVVISKGKKALST</sequence>
<dbReference type="AlphaFoldDB" id="A0AAE0Q6A1"/>
<evidence type="ECO:0000256" key="1">
    <source>
        <dbReference type="ARBA" id="ARBA00004141"/>
    </source>
</evidence>
<evidence type="ECO:0000256" key="2">
    <source>
        <dbReference type="ARBA" id="ARBA00022692"/>
    </source>
</evidence>
<keyword evidence="2 5" id="KW-0812">Transmembrane</keyword>
<dbReference type="Pfam" id="PF01694">
    <property type="entry name" value="Rhomboid"/>
    <property type="match status" value="1"/>
</dbReference>
<dbReference type="Proteomes" id="UP001274896">
    <property type="component" value="Unassembled WGS sequence"/>
</dbReference>
<reference evidence="7" key="1">
    <citation type="submission" date="2023-06" db="EMBL/GenBank/DDBJ databases">
        <title>Male Hemibagrus guttatus genome.</title>
        <authorList>
            <person name="Bian C."/>
        </authorList>
    </citation>
    <scope>NUCLEOTIDE SEQUENCE</scope>
    <source>
        <strain evidence="7">Male_cb2023</strain>
        <tissue evidence="7">Muscle</tissue>
    </source>
</reference>
<evidence type="ECO:0000259" key="6">
    <source>
        <dbReference type="Pfam" id="PF01694"/>
    </source>
</evidence>
<evidence type="ECO:0000313" key="8">
    <source>
        <dbReference type="Proteomes" id="UP001274896"/>
    </source>
</evidence>
<feature type="domain" description="Peptidase S54 rhomboid" evidence="6">
    <location>
        <begin position="65"/>
        <end position="179"/>
    </location>
</feature>
<keyword evidence="3 5" id="KW-1133">Transmembrane helix</keyword>
<dbReference type="GO" id="GO:0016020">
    <property type="term" value="C:membrane"/>
    <property type="evidence" value="ECO:0007669"/>
    <property type="project" value="UniProtKB-SubCell"/>
</dbReference>
<evidence type="ECO:0000256" key="4">
    <source>
        <dbReference type="ARBA" id="ARBA00023136"/>
    </source>
</evidence>
<keyword evidence="4 5" id="KW-0472">Membrane</keyword>
<accession>A0AAE0Q6A1</accession>
<keyword evidence="8" id="KW-1185">Reference proteome</keyword>
<evidence type="ECO:0000256" key="5">
    <source>
        <dbReference type="SAM" id="Phobius"/>
    </source>
</evidence>
<dbReference type="InterPro" id="IPR009060">
    <property type="entry name" value="UBA-like_sf"/>
</dbReference>
<dbReference type="SUPFAM" id="SSF46934">
    <property type="entry name" value="UBA-like"/>
    <property type="match status" value="1"/>
</dbReference>
<dbReference type="SUPFAM" id="SSF144091">
    <property type="entry name" value="Rhomboid-like"/>
    <property type="match status" value="1"/>
</dbReference>